<accession>A0A381SJG2</accession>
<dbReference type="Pfam" id="PF13145">
    <property type="entry name" value="Rotamase_2"/>
    <property type="match status" value="1"/>
</dbReference>
<evidence type="ECO:0000256" key="3">
    <source>
        <dbReference type="ARBA" id="ARBA00022729"/>
    </source>
</evidence>
<dbReference type="PANTHER" id="PTHR47245:SF1">
    <property type="entry name" value="FOLDASE PROTEIN PRSA"/>
    <property type="match status" value="1"/>
</dbReference>
<dbReference type="Pfam" id="PF13624">
    <property type="entry name" value="SurA_N_3"/>
    <property type="match status" value="1"/>
</dbReference>
<reference evidence="7" key="1">
    <citation type="submission" date="2018-05" db="EMBL/GenBank/DDBJ databases">
        <authorList>
            <person name="Lanie J.A."/>
            <person name="Ng W.-L."/>
            <person name="Kazmierczak K.M."/>
            <person name="Andrzejewski T.M."/>
            <person name="Davidsen T.M."/>
            <person name="Wayne K.J."/>
            <person name="Tettelin H."/>
            <person name="Glass J.I."/>
            <person name="Rusch D."/>
            <person name="Podicherti R."/>
            <person name="Tsui H.-C.T."/>
            <person name="Winkler M.E."/>
        </authorList>
    </citation>
    <scope>NUCLEOTIDE SEQUENCE</scope>
</reference>
<evidence type="ECO:0000256" key="5">
    <source>
        <dbReference type="ARBA" id="ARBA00023235"/>
    </source>
</evidence>
<dbReference type="GO" id="GO:0003755">
    <property type="term" value="F:peptidyl-prolyl cis-trans isomerase activity"/>
    <property type="evidence" value="ECO:0007669"/>
    <property type="project" value="UniProtKB-KW"/>
</dbReference>
<gene>
    <name evidence="7" type="ORF">METZ01_LOCUS57049</name>
</gene>
<evidence type="ECO:0000259" key="6">
    <source>
        <dbReference type="Pfam" id="PF13145"/>
    </source>
</evidence>
<evidence type="ECO:0000256" key="1">
    <source>
        <dbReference type="ARBA" id="ARBA00000971"/>
    </source>
</evidence>
<dbReference type="InterPro" id="IPR000297">
    <property type="entry name" value="PPIase_PpiC"/>
</dbReference>
<name>A0A381SJG2_9ZZZZ</name>
<evidence type="ECO:0000313" key="7">
    <source>
        <dbReference type="EMBL" id="SVA04195.1"/>
    </source>
</evidence>
<protein>
    <recommendedName>
        <fullName evidence="2">peptidylprolyl isomerase</fullName>
        <ecNumber evidence="2">5.2.1.8</ecNumber>
    </recommendedName>
</protein>
<evidence type="ECO:0000256" key="4">
    <source>
        <dbReference type="ARBA" id="ARBA00023110"/>
    </source>
</evidence>
<organism evidence="7">
    <name type="scientific">marine metagenome</name>
    <dbReference type="NCBI Taxonomy" id="408172"/>
    <lineage>
        <taxon>unclassified sequences</taxon>
        <taxon>metagenomes</taxon>
        <taxon>ecological metagenomes</taxon>
    </lineage>
</organism>
<dbReference type="InterPro" id="IPR027304">
    <property type="entry name" value="Trigger_fact/SurA_dom_sf"/>
</dbReference>
<keyword evidence="5" id="KW-0413">Isomerase</keyword>
<evidence type="ECO:0000256" key="2">
    <source>
        <dbReference type="ARBA" id="ARBA00013194"/>
    </source>
</evidence>
<dbReference type="Gene3D" id="1.10.4030.10">
    <property type="entry name" value="Porin chaperone SurA, peptide-binding domain"/>
    <property type="match status" value="1"/>
</dbReference>
<dbReference type="PANTHER" id="PTHR47245">
    <property type="entry name" value="PEPTIDYLPROLYL ISOMERASE"/>
    <property type="match status" value="1"/>
</dbReference>
<keyword evidence="3" id="KW-0732">Signal</keyword>
<dbReference type="EC" id="5.2.1.8" evidence="2"/>
<dbReference type="Gene3D" id="3.10.50.40">
    <property type="match status" value="1"/>
</dbReference>
<sequence>MRKTFLLLSGLLIGIVFIFFGVLPDSKKNSANKGVVVIVNDHPIYQSDLDLALEALMMNKRNQITDEEKIIVLERLIDEQLLLQRGLELDLPQTEGMVRKTIVSEMLDKIIVEGIVSEVNDEKLVDFYSKNIEFFSRPSEVHIKRLFIEYGTEEEDEQRLDEVRGLLIAGEEFDVVKEKLGDPIIPVIPNVLLPIKKLKDYLEPALVELIETLQPGQITTEIESTTGYSFIYMLSSIAGEGIPFNDVKEQVKTEYLRRNDEESVDQYMVWLKKRAKIKYFE</sequence>
<dbReference type="InterPro" id="IPR050245">
    <property type="entry name" value="PrsA_foldase"/>
</dbReference>
<proteinExistence type="predicted"/>
<comment type="catalytic activity">
    <reaction evidence="1">
        <text>[protein]-peptidylproline (omega=180) = [protein]-peptidylproline (omega=0)</text>
        <dbReference type="Rhea" id="RHEA:16237"/>
        <dbReference type="Rhea" id="RHEA-COMP:10747"/>
        <dbReference type="Rhea" id="RHEA-COMP:10748"/>
        <dbReference type="ChEBI" id="CHEBI:83833"/>
        <dbReference type="ChEBI" id="CHEBI:83834"/>
        <dbReference type="EC" id="5.2.1.8"/>
    </reaction>
</comment>
<keyword evidence="4" id="KW-0697">Rotamase</keyword>
<dbReference type="InterPro" id="IPR046357">
    <property type="entry name" value="PPIase_dom_sf"/>
</dbReference>
<dbReference type="SUPFAM" id="SSF109998">
    <property type="entry name" value="Triger factor/SurA peptide-binding domain-like"/>
    <property type="match status" value="1"/>
</dbReference>
<dbReference type="EMBL" id="UINC01003198">
    <property type="protein sequence ID" value="SVA04195.1"/>
    <property type="molecule type" value="Genomic_DNA"/>
</dbReference>
<dbReference type="AlphaFoldDB" id="A0A381SJG2"/>
<feature type="domain" description="PpiC" evidence="6">
    <location>
        <begin position="119"/>
        <end position="249"/>
    </location>
</feature>